<accession>A0A7S1SPG3</accession>
<evidence type="ECO:0000256" key="1">
    <source>
        <dbReference type="SAM" id="MobiDB-lite"/>
    </source>
</evidence>
<sequence length="244" mass="26190">MSSDDVPRAVSVATLDSPVPVAVNDRPTTASSTGPASPVTLSYPEDLAAPLSPAHSAASDAINVIVEENMRAMERRFETLLESFSDEMASEVEREQSHLLLMQDQVNLQRETMTKQLLEVQKRLQAEENQRSYVQQTVQDSNEQLRDLIAAQAEELKALKEQLSRLEGASTSGSPATESGNVESRGGGLLSPSQVEHSSAHWLSSLTSGVWNMFGACSAGGYSSAPAQAEAYSTLTKVPSLSHS</sequence>
<evidence type="ECO:0000313" key="2">
    <source>
        <dbReference type="EMBL" id="CAD9204112.1"/>
    </source>
</evidence>
<organism evidence="2">
    <name type="scientific">Tetraselmis chuii</name>
    <dbReference type="NCBI Taxonomy" id="63592"/>
    <lineage>
        <taxon>Eukaryota</taxon>
        <taxon>Viridiplantae</taxon>
        <taxon>Chlorophyta</taxon>
        <taxon>core chlorophytes</taxon>
        <taxon>Chlorodendrophyceae</taxon>
        <taxon>Chlorodendrales</taxon>
        <taxon>Chlorodendraceae</taxon>
        <taxon>Tetraselmis</taxon>
    </lineage>
</organism>
<gene>
    <name evidence="2" type="ORF">TCHU04912_LOCUS6347</name>
</gene>
<dbReference type="AlphaFoldDB" id="A0A7S1SPG3"/>
<feature type="region of interest" description="Disordered" evidence="1">
    <location>
        <begin position="1"/>
        <end position="43"/>
    </location>
</feature>
<reference evidence="2" key="1">
    <citation type="submission" date="2021-01" db="EMBL/GenBank/DDBJ databases">
        <authorList>
            <person name="Corre E."/>
            <person name="Pelletier E."/>
            <person name="Niang G."/>
            <person name="Scheremetjew M."/>
            <person name="Finn R."/>
            <person name="Kale V."/>
            <person name="Holt S."/>
            <person name="Cochrane G."/>
            <person name="Meng A."/>
            <person name="Brown T."/>
            <person name="Cohen L."/>
        </authorList>
    </citation>
    <scope>NUCLEOTIDE SEQUENCE</scope>
    <source>
        <strain evidence="2">PLY429</strain>
    </source>
</reference>
<protein>
    <submittedName>
        <fullName evidence="2">Uncharacterized protein</fullName>
    </submittedName>
</protein>
<feature type="compositionally biased region" description="Polar residues" evidence="1">
    <location>
        <begin position="169"/>
        <end position="182"/>
    </location>
</feature>
<name>A0A7S1SPG3_9CHLO</name>
<proteinExistence type="predicted"/>
<dbReference type="EMBL" id="HBGG01012470">
    <property type="protein sequence ID" value="CAD9204112.1"/>
    <property type="molecule type" value="Transcribed_RNA"/>
</dbReference>
<feature type="region of interest" description="Disordered" evidence="1">
    <location>
        <begin position="164"/>
        <end position="193"/>
    </location>
</feature>
<feature type="compositionally biased region" description="Polar residues" evidence="1">
    <location>
        <begin position="26"/>
        <end position="35"/>
    </location>
</feature>